<protein>
    <submittedName>
        <fullName evidence="3">Ankyrin repeat protein</fullName>
    </submittedName>
</protein>
<dbReference type="EMBL" id="MK072078">
    <property type="protein sequence ID" value="AYV78439.1"/>
    <property type="molecule type" value="Genomic_DNA"/>
</dbReference>
<dbReference type="SMART" id="SM00248">
    <property type="entry name" value="ANK"/>
    <property type="match status" value="8"/>
</dbReference>
<dbReference type="PANTHER" id="PTHR24198:SF165">
    <property type="entry name" value="ANKYRIN REPEAT-CONTAINING PROTEIN-RELATED"/>
    <property type="match status" value="1"/>
</dbReference>
<proteinExistence type="predicted"/>
<dbReference type="Pfam" id="PF12796">
    <property type="entry name" value="Ank_2"/>
    <property type="match status" value="2"/>
</dbReference>
<reference evidence="3" key="1">
    <citation type="submission" date="2018-10" db="EMBL/GenBank/DDBJ databases">
        <title>Hidden diversity of soil giant viruses.</title>
        <authorList>
            <person name="Schulz F."/>
            <person name="Alteio L."/>
            <person name="Goudeau D."/>
            <person name="Ryan E.M."/>
            <person name="Malmstrom R.R."/>
            <person name="Blanchard J."/>
            <person name="Woyke T."/>
        </authorList>
    </citation>
    <scope>NUCLEOTIDE SEQUENCE</scope>
    <source>
        <strain evidence="3">EDV1</strain>
    </source>
</reference>
<organism evidence="3">
    <name type="scientific">Edafosvirus sp</name>
    <dbReference type="NCBI Taxonomy" id="2487765"/>
    <lineage>
        <taxon>Viruses</taxon>
        <taxon>Varidnaviria</taxon>
        <taxon>Bamfordvirae</taxon>
        <taxon>Nucleocytoviricota</taxon>
        <taxon>Megaviricetes</taxon>
        <taxon>Imitervirales</taxon>
        <taxon>Mimiviridae</taxon>
        <taxon>Klosneuvirinae</taxon>
    </lineage>
</organism>
<evidence type="ECO:0000313" key="3">
    <source>
        <dbReference type="EMBL" id="AYV78439.1"/>
    </source>
</evidence>
<dbReference type="Gene3D" id="1.25.40.20">
    <property type="entry name" value="Ankyrin repeat-containing domain"/>
    <property type="match status" value="2"/>
</dbReference>
<evidence type="ECO:0000256" key="2">
    <source>
        <dbReference type="ARBA" id="ARBA00023043"/>
    </source>
</evidence>
<keyword evidence="1" id="KW-0677">Repeat</keyword>
<dbReference type="SUPFAM" id="SSF48403">
    <property type="entry name" value="Ankyrin repeat"/>
    <property type="match status" value="2"/>
</dbReference>
<name>A0A3G4ZYG3_9VIRU</name>
<dbReference type="PANTHER" id="PTHR24198">
    <property type="entry name" value="ANKYRIN REPEAT AND PROTEIN KINASE DOMAIN-CONTAINING PROTEIN"/>
    <property type="match status" value="1"/>
</dbReference>
<dbReference type="InterPro" id="IPR036770">
    <property type="entry name" value="Ankyrin_rpt-contain_sf"/>
</dbReference>
<dbReference type="InterPro" id="IPR002110">
    <property type="entry name" value="Ankyrin_rpt"/>
</dbReference>
<accession>A0A3G4ZYG3</accession>
<keyword evidence="2" id="KW-0040">ANK repeat</keyword>
<evidence type="ECO:0000256" key="1">
    <source>
        <dbReference type="ARBA" id="ARBA00022737"/>
    </source>
</evidence>
<sequence length="696" mass="81052">MNVEITTLIDNNKWDQIMELIDVNNIDPGNNIVNGNNLIHIACAKGQKSFINYMLNKNPILFEKSNREGNTCLHLLAIFGMNNILKKILFNNKNESLINLTNNNNESILHLVLENDDMFNWILDNISNVDINIVSNKSITPLIYFINKTKSIDDVYFNNIKKLVGNKNNNCDMKLPKNKPPMCYAVIKNKQHVIEYFIKCNTNINIMDEHQLSPLILSVLKKHDKITYLLINSGADINYSGPENNHNIMGMAIVQNNINLINFLIEHNIDLSTTNKFLDTPLHIALNNKNNIPADTLFKMVYKSNLNEQNLKGETPLHLLIKKNLWKNCCTLLKYKKVDIYKKDKDDKTCLSYVKKNDLDEFMNIVADSHIDNNNKDDPQETIYNNNFGLFNSDILHNIIYTIQILKKHQNLIVPFQYYNSNKMMNDKLEFNLLNLYKSQTGNMISDIMGIYTEYFYELVPYIIIWKSSNEYYLNKDMDMYIQKCLLSDKIKFIFFKLTLIPGPTGTHANIIIFDKENGILERFEPFGNTSYLNSDELDKMLINKLGKILEPYLANKKKKLEYLSPNDYMKNANFQIISNDSEQISKKLGDPAGYCLAWTYWYLELRLNNPSYHPKDLIKKAITHILSKSKKENMSTIFIDFIRNYASYLDALKNSFLIQAGVNKENIYNMAYRKDDQKKILNSIINNFEDIEKRI</sequence>
<gene>
    <name evidence="3" type="ORF">Edafosvirus13_4</name>
</gene>